<dbReference type="KEGG" id="psoj:PHYSODRAFT_298372"/>
<proteinExistence type="predicted"/>
<dbReference type="Gene3D" id="1.10.287.70">
    <property type="match status" value="1"/>
</dbReference>
<name>G4Z3Q0_PHYSP</name>
<evidence type="ECO:0000313" key="8">
    <source>
        <dbReference type="Proteomes" id="UP000002640"/>
    </source>
</evidence>
<gene>
    <name evidence="7" type="ORF">PHYSODRAFT_298372</name>
</gene>
<evidence type="ECO:0000256" key="5">
    <source>
        <dbReference type="SAM" id="Phobius"/>
    </source>
</evidence>
<dbReference type="SMR" id="G4Z3Q0"/>
<keyword evidence="8" id="KW-1185">Reference proteome</keyword>
<comment type="subcellular location">
    <subcellularLocation>
        <location evidence="1">Membrane</location>
        <topology evidence="1">Multi-pass membrane protein</topology>
    </subcellularLocation>
</comment>
<keyword evidence="3 5" id="KW-1133">Transmembrane helix</keyword>
<feature type="domain" description="Polycystin cation channel PKD1/PKD2" evidence="6">
    <location>
        <begin position="29"/>
        <end position="156"/>
    </location>
</feature>
<dbReference type="Proteomes" id="UP000002640">
    <property type="component" value="Unassembled WGS sequence"/>
</dbReference>
<evidence type="ECO:0000256" key="4">
    <source>
        <dbReference type="ARBA" id="ARBA00023136"/>
    </source>
</evidence>
<feature type="transmembrane region" description="Helical" evidence="5">
    <location>
        <begin position="128"/>
        <end position="155"/>
    </location>
</feature>
<dbReference type="PANTHER" id="PTHR10877:SF183">
    <property type="entry name" value="AT14535P-RELATED"/>
    <property type="match status" value="1"/>
</dbReference>
<evidence type="ECO:0000256" key="1">
    <source>
        <dbReference type="ARBA" id="ARBA00004141"/>
    </source>
</evidence>
<dbReference type="Pfam" id="PF08016">
    <property type="entry name" value="PKD_channel"/>
    <property type="match status" value="1"/>
</dbReference>
<dbReference type="GO" id="GO:0016020">
    <property type="term" value="C:membrane"/>
    <property type="evidence" value="ECO:0007669"/>
    <property type="project" value="UniProtKB-SubCell"/>
</dbReference>
<reference evidence="7 8" key="1">
    <citation type="journal article" date="2006" name="Science">
        <title>Phytophthora genome sequences uncover evolutionary origins and mechanisms of pathogenesis.</title>
        <authorList>
            <person name="Tyler B.M."/>
            <person name="Tripathy S."/>
            <person name="Zhang X."/>
            <person name="Dehal P."/>
            <person name="Jiang R.H."/>
            <person name="Aerts A."/>
            <person name="Arredondo F.D."/>
            <person name="Baxter L."/>
            <person name="Bensasson D."/>
            <person name="Beynon J.L."/>
            <person name="Chapman J."/>
            <person name="Damasceno C.M."/>
            <person name="Dorrance A.E."/>
            <person name="Dou D."/>
            <person name="Dickerman A.W."/>
            <person name="Dubchak I.L."/>
            <person name="Garbelotto M."/>
            <person name="Gijzen M."/>
            <person name="Gordon S.G."/>
            <person name="Govers F."/>
            <person name="Grunwald N.J."/>
            <person name="Huang W."/>
            <person name="Ivors K.L."/>
            <person name="Jones R.W."/>
            <person name="Kamoun S."/>
            <person name="Krampis K."/>
            <person name="Lamour K.H."/>
            <person name="Lee M.K."/>
            <person name="McDonald W.H."/>
            <person name="Medina M."/>
            <person name="Meijer H.J."/>
            <person name="Nordberg E.K."/>
            <person name="Maclean D.J."/>
            <person name="Ospina-Giraldo M.D."/>
            <person name="Morris P.F."/>
            <person name="Phuntumart V."/>
            <person name="Putnam N.H."/>
            <person name="Rash S."/>
            <person name="Rose J.K."/>
            <person name="Sakihama Y."/>
            <person name="Salamov A.A."/>
            <person name="Savidor A."/>
            <person name="Scheuring C.F."/>
            <person name="Smith B.M."/>
            <person name="Sobral B.W."/>
            <person name="Terry A."/>
            <person name="Torto-Alalibo T.A."/>
            <person name="Win J."/>
            <person name="Xu Z."/>
            <person name="Zhang H."/>
            <person name="Grigoriev I.V."/>
            <person name="Rokhsar D.S."/>
            <person name="Boore J.L."/>
        </authorList>
    </citation>
    <scope>NUCLEOTIDE SEQUENCE [LARGE SCALE GENOMIC DNA]</scope>
    <source>
        <strain evidence="7 8">P6497</strain>
    </source>
</reference>
<dbReference type="InParanoid" id="G4Z3Q0"/>
<dbReference type="EMBL" id="JH159153">
    <property type="protein sequence ID" value="EGZ20119.1"/>
    <property type="molecule type" value="Genomic_DNA"/>
</dbReference>
<keyword evidence="4 5" id="KW-0472">Membrane</keyword>
<dbReference type="AlphaFoldDB" id="G4Z3Q0"/>
<feature type="transmembrane region" description="Helical" evidence="5">
    <location>
        <begin position="26"/>
        <end position="45"/>
    </location>
</feature>
<evidence type="ECO:0000256" key="2">
    <source>
        <dbReference type="ARBA" id="ARBA00022692"/>
    </source>
</evidence>
<dbReference type="OMA" id="INDCFTE"/>
<evidence type="ECO:0000256" key="3">
    <source>
        <dbReference type="ARBA" id="ARBA00022989"/>
    </source>
</evidence>
<accession>G4Z3Q0</accession>
<dbReference type="GeneID" id="20641611"/>
<evidence type="ECO:0000259" key="6">
    <source>
        <dbReference type="Pfam" id="PF08016"/>
    </source>
</evidence>
<dbReference type="RefSeq" id="XP_009522836.1">
    <property type="nucleotide sequence ID" value="XM_009524541.1"/>
</dbReference>
<evidence type="ECO:0000313" key="7">
    <source>
        <dbReference type="EMBL" id="EGZ20119.1"/>
    </source>
</evidence>
<dbReference type="InterPro" id="IPR013122">
    <property type="entry name" value="PKD1_2_channel"/>
</dbReference>
<protein>
    <recommendedName>
        <fullName evidence="6">Polycystin cation channel PKD1/PKD2 domain-containing protein</fullName>
    </recommendedName>
</protein>
<dbReference type="InterPro" id="IPR051223">
    <property type="entry name" value="Polycystin"/>
</dbReference>
<organism evidence="7 8">
    <name type="scientific">Phytophthora sojae (strain P6497)</name>
    <name type="common">Soybean stem and root rot agent</name>
    <name type="synonym">Phytophthora megasperma f. sp. glycines</name>
    <dbReference type="NCBI Taxonomy" id="1094619"/>
    <lineage>
        <taxon>Eukaryota</taxon>
        <taxon>Sar</taxon>
        <taxon>Stramenopiles</taxon>
        <taxon>Oomycota</taxon>
        <taxon>Peronosporomycetes</taxon>
        <taxon>Peronosporales</taxon>
        <taxon>Peronosporaceae</taxon>
        <taxon>Phytophthora</taxon>
    </lineage>
</organism>
<feature type="transmembrane region" description="Helical" evidence="5">
    <location>
        <begin position="68"/>
        <end position="90"/>
    </location>
</feature>
<keyword evidence="2 5" id="KW-0812">Transmembrane</keyword>
<sequence length="196" mass="22680">MQPTRKINSRLFKELLESIDRAVVELNALAFAGAVTIIQLGFFVLRQMRFHRQLNIFASTVETSLRRFFGSFFVFMIIFLAFSFMVHSLFDKRVLQFSTPAKSMESCVNMLFGEFDFDSIREISASSLFYWVYMLVVSLELLSMMLAIVMAAYEAMNKEAHEDALTMFLSWRSKKLWTNLLLLFMGRKNGIAVALL</sequence>
<dbReference type="PANTHER" id="PTHR10877">
    <property type="entry name" value="POLYCYSTIN FAMILY MEMBER"/>
    <property type="match status" value="1"/>
</dbReference>